<dbReference type="InterPro" id="IPR023029">
    <property type="entry name" value="Ribosomal_uS15_arc_euk"/>
</dbReference>
<comment type="similarity">
    <text evidence="1 4">Belongs to the universal ribosomal protein uS15 family.</text>
</comment>
<dbReference type="GO" id="GO:0003735">
    <property type="term" value="F:structural constituent of ribosome"/>
    <property type="evidence" value="ECO:0007669"/>
    <property type="project" value="InterPro"/>
</dbReference>
<dbReference type="GO" id="GO:0022627">
    <property type="term" value="C:cytosolic small ribosomal subunit"/>
    <property type="evidence" value="ECO:0007669"/>
    <property type="project" value="TreeGrafter"/>
</dbReference>
<accession>A0AAV7FZU1</accession>
<dbReference type="PROSITE" id="PS00362">
    <property type="entry name" value="RIBOSOMAL_S15"/>
    <property type="match status" value="1"/>
</dbReference>
<dbReference type="PANTHER" id="PTHR11885">
    <property type="entry name" value="RIBOSOMAL PROTEIN S15P/S13E"/>
    <property type="match status" value="1"/>
</dbReference>
<proteinExistence type="inferred from homology"/>
<comment type="caution">
    <text evidence="5">The sequence shown here is derived from an EMBL/GenBank/DDBJ whole genome shotgun (WGS) entry which is preliminary data.</text>
</comment>
<evidence type="ECO:0000256" key="1">
    <source>
        <dbReference type="ARBA" id="ARBA00008434"/>
    </source>
</evidence>
<keyword evidence="3 4" id="KW-0687">Ribonucleoprotein</keyword>
<keyword evidence="6" id="KW-1185">Reference proteome</keyword>
<evidence type="ECO:0000313" key="6">
    <source>
        <dbReference type="Proteomes" id="UP000775213"/>
    </source>
</evidence>
<organism evidence="5 6">
    <name type="scientific">Dendrobium chrysotoxum</name>
    <name type="common">Orchid</name>
    <dbReference type="NCBI Taxonomy" id="161865"/>
    <lineage>
        <taxon>Eukaryota</taxon>
        <taxon>Viridiplantae</taxon>
        <taxon>Streptophyta</taxon>
        <taxon>Embryophyta</taxon>
        <taxon>Tracheophyta</taxon>
        <taxon>Spermatophyta</taxon>
        <taxon>Magnoliopsida</taxon>
        <taxon>Liliopsida</taxon>
        <taxon>Asparagales</taxon>
        <taxon>Orchidaceae</taxon>
        <taxon>Epidendroideae</taxon>
        <taxon>Malaxideae</taxon>
        <taxon>Dendrobiinae</taxon>
        <taxon>Dendrobium</taxon>
    </lineage>
</organism>
<dbReference type="FunFam" id="1.10.287.10:FF:000003">
    <property type="entry name" value="40S ribosomal protein S13"/>
    <property type="match status" value="1"/>
</dbReference>
<dbReference type="Pfam" id="PF00312">
    <property type="entry name" value="Ribosomal_S15"/>
    <property type="match status" value="1"/>
</dbReference>
<gene>
    <name evidence="5" type="ORF">IEQ34_020192</name>
</gene>
<evidence type="ECO:0000256" key="4">
    <source>
        <dbReference type="RuleBase" id="RU003919"/>
    </source>
</evidence>
<dbReference type="PANTHER" id="PTHR11885:SF25">
    <property type="entry name" value="SMALL RIBOSOMAL SUBUNIT PROTEIN US15Y-RELATED"/>
    <property type="match status" value="1"/>
</dbReference>
<dbReference type="Proteomes" id="UP000775213">
    <property type="component" value="Unassembled WGS sequence"/>
</dbReference>
<dbReference type="AlphaFoldDB" id="A0AAV7FZU1"/>
<dbReference type="InterPro" id="IPR000589">
    <property type="entry name" value="Ribosomal_uS15"/>
</dbReference>
<dbReference type="SUPFAM" id="SSF47060">
    <property type="entry name" value="S15/NS1 RNA-binding domain"/>
    <property type="match status" value="1"/>
</dbReference>
<dbReference type="SMART" id="SM01387">
    <property type="entry name" value="Ribosomal_S15"/>
    <property type="match status" value="1"/>
</dbReference>
<dbReference type="GO" id="GO:0006412">
    <property type="term" value="P:translation"/>
    <property type="evidence" value="ECO:0007669"/>
    <property type="project" value="InterPro"/>
</dbReference>
<dbReference type="GO" id="GO:0005730">
    <property type="term" value="C:nucleolus"/>
    <property type="evidence" value="ECO:0007669"/>
    <property type="project" value="TreeGrafter"/>
</dbReference>
<reference evidence="5 6" key="1">
    <citation type="journal article" date="2021" name="Hortic Res">
        <title>Chromosome-scale assembly of the Dendrobium chrysotoxum genome enhances the understanding of orchid evolution.</title>
        <authorList>
            <person name="Zhang Y."/>
            <person name="Zhang G.Q."/>
            <person name="Zhang D."/>
            <person name="Liu X.D."/>
            <person name="Xu X.Y."/>
            <person name="Sun W.H."/>
            <person name="Yu X."/>
            <person name="Zhu X."/>
            <person name="Wang Z.W."/>
            <person name="Zhao X."/>
            <person name="Zhong W.Y."/>
            <person name="Chen H."/>
            <person name="Yin W.L."/>
            <person name="Huang T."/>
            <person name="Niu S.C."/>
            <person name="Liu Z.J."/>
        </authorList>
    </citation>
    <scope>NUCLEOTIDE SEQUENCE [LARGE SCALE GENOMIC DNA]</scope>
    <source>
        <strain evidence="5">Lindl</strain>
    </source>
</reference>
<evidence type="ECO:0000256" key="2">
    <source>
        <dbReference type="ARBA" id="ARBA00022980"/>
    </source>
</evidence>
<dbReference type="EMBL" id="JAGFBR010000018">
    <property type="protein sequence ID" value="KAH0449500.1"/>
    <property type="molecule type" value="Genomic_DNA"/>
</dbReference>
<dbReference type="GO" id="GO:0070181">
    <property type="term" value="F:small ribosomal subunit rRNA binding"/>
    <property type="evidence" value="ECO:0007669"/>
    <property type="project" value="TreeGrafter"/>
</dbReference>
<protein>
    <submittedName>
        <fullName evidence="5">Uncharacterized protein</fullName>
    </submittedName>
</protein>
<name>A0AAV7FZU1_DENCH</name>
<dbReference type="InterPro" id="IPR009068">
    <property type="entry name" value="uS15_NS1_RNA-bd_sf"/>
</dbReference>
<keyword evidence="2 4" id="KW-0689">Ribosomal protein</keyword>
<dbReference type="Gene3D" id="1.10.287.10">
    <property type="entry name" value="S15/NS1, RNA-binding"/>
    <property type="match status" value="1"/>
</dbReference>
<evidence type="ECO:0000256" key="3">
    <source>
        <dbReference type="ARBA" id="ARBA00023274"/>
    </source>
</evidence>
<evidence type="ECO:0000313" key="5">
    <source>
        <dbReference type="EMBL" id="KAH0449500.1"/>
    </source>
</evidence>
<sequence length="299" mass="34405">MNEPRTPYGFFLIRTRIASFSYAFSGLAPEIPKNLYHLIKKVVAIRKHLERNCKDNDSKFRLILVESRIHCLACFYKKTMKLTPELGHLTFAYSIETRKLEIAFTLCYSSLFERGTSKLGLLDFAEIPAFFPAIFSFCVLDSSAHHLIGFFITQLFLNLAVTHDPELVAVTEDILTLTPAGCCCFRSDVCALCNMCCFIGSSDSFPVIFISDFQSLISKEVKGWNFKWDWFKVEQFFLESKEEGYEYPNLGFQMDEKSPLKDVLSSLESKCEYEQNEPKNFKNDGEKDFSSFFEILGNF</sequence>